<evidence type="ECO:0000256" key="4">
    <source>
        <dbReference type="ARBA" id="ARBA00023002"/>
    </source>
</evidence>
<dbReference type="PRINTS" id="PR00411">
    <property type="entry name" value="PNDRDTASEI"/>
</dbReference>
<reference evidence="6 7" key="1">
    <citation type="submission" date="2020-07" db="EMBL/GenBank/DDBJ databases">
        <title>Sequencing the genomes of 1000 actinobacteria strains.</title>
        <authorList>
            <person name="Klenk H.-P."/>
        </authorList>
    </citation>
    <scope>NUCLEOTIDE SEQUENCE [LARGE SCALE GENOMIC DNA]</scope>
    <source>
        <strain evidence="6 7">DSM 26474</strain>
    </source>
</reference>
<evidence type="ECO:0000259" key="5">
    <source>
        <dbReference type="Pfam" id="PF00890"/>
    </source>
</evidence>
<dbReference type="EMBL" id="JACCBM010000001">
    <property type="protein sequence ID" value="NYD70970.1"/>
    <property type="molecule type" value="Genomic_DNA"/>
</dbReference>
<organism evidence="6 7">
    <name type="scientific">Herbiconiux flava</name>
    <dbReference type="NCBI Taxonomy" id="881268"/>
    <lineage>
        <taxon>Bacteria</taxon>
        <taxon>Bacillati</taxon>
        <taxon>Actinomycetota</taxon>
        <taxon>Actinomycetes</taxon>
        <taxon>Micrococcales</taxon>
        <taxon>Microbacteriaceae</taxon>
        <taxon>Herbiconiux</taxon>
    </lineage>
</organism>
<dbReference type="AlphaFoldDB" id="A0A852SQF3"/>
<dbReference type="Proteomes" id="UP000549913">
    <property type="component" value="Unassembled WGS sequence"/>
</dbReference>
<dbReference type="PANTHER" id="PTHR43400:SF7">
    <property type="entry name" value="FAD-DEPENDENT OXIDOREDUCTASE 2 FAD BINDING DOMAIN-CONTAINING PROTEIN"/>
    <property type="match status" value="1"/>
</dbReference>
<dbReference type="RefSeq" id="WP_179548010.1">
    <property type="nucleotide sequence ID" value="NZ_BSEW01000002.1"/>
</dbReference>
<comment type="cofactor">
    <cofactor evidence="1">
        <name>FAD</name>
        <dbReference type="ChEBI" id="CHEBI:57692"/>
    </cofactor>
</comment>
<dbReference type="InterPro" id="IPR036188">
    <property type="entry name" value="FAD/NAD-bd_sf"/>
</dbReference>
<evidence type="ECO:0000256" key="3">
    <source>
        <dbReference type="ARBA" id="ARBA00022827"/>
    </source>
</evidence>
<dbReference type="SUPFAM" id="SSF56425">
    <property type="entry name" value="Succinate dehydrogenase/fumarate reductase flavoprotein, catalytic domain"/>
    <property type="match status" value="1"/>
</dbReference>
<dbReference type="SUPFAM" id="SSF51905">
    <property type="entry name" value="FAD/NAD(P)-binding domain"/>
    <property type="match status" value="1"/>
</dbReference>
<evidence type="ECO:0000256" key="1">
    <source>
        <dbReference type="ARBA" id="ARBA00001974"/>
    </source>
</evidence>
<proteinExistence type="predicted"/>
<evidence type="ECO:0000256" key="2">
    <source>
        <dbReference type="ARBA" id="ARBA00022630"/>
    </source>
</evidence>
<keyword evidence="4 6" id="KW-0560">Oxidoreductase</keyword>
<dbReference type="Pfam" id="PF00890">
    <property type="entry name" value="FAD_binding_2"/>
    <property type="match status" value="1"/>
</dbReference>
<feature type="domain" description="FAD-dependent oxidoreductase 2 FAD-binding" evidence="5">
    <location>
        <begin position="17"/>
        <end position="437"/>
    </location>
</feature>
<dbReference type="InterPro" id="IPR027477">
    <property type="entry name" value="Succ_DH/fumarate_Rdtase_cat_sf"/>
</dbReference>
<dbReference type="Gene3D" id="3.90.700.10">
    <property type="entry name" value="Succinate dehydrogenase/fumarate reductase flavoprotein, catalytic domain"/>
    <property type="match status" value="1"/>
</dbReference>
<evidence type="ECO:0000313" key="6">
    <source>
        <dbReference type="EMBL" id="NYD70970.1"/>
    </source>
</evidence>
<keyword evidence="2" id="KW-0285">Flavoprotein</keyword>
<dbReference type="InterPro" id="IPR050315">
    <property type="entry name" value="FAD-oxidoreductase_2"/>
</dbReference>
<dbReference type="EC" id="1.3.5.4" evidence="6"/>
<dbReference type="PANTHER" id="PTHR43400">
    <property type="entry name" value="FUMARATE REDUCTASE"/>
    <property type="match status" value="1"/>
</dbReference>
<dbReference type="GO" id="GO:0033765">
    <property type="term" value="F:steroid dehydrogenase activity, acting on the CH-CH group of donors"/>
    <property type="evidence" value="ECO:0007669"/>
    <property type="project" value="UniProtKB-ARBA"/>
</dbReference>
<keyword evidence="3" id="KW-0274">FAD</keyword>
<dbReference type="Gene3D" id="3.50.50.60">
    <property type="entry name" value="FAD/NAD(P)-binding domain"/>
    <property type="match status" value="1"/>
</dbReference>
<accession>A0A852SQF3</accession>
<evidence type="ECO:0000313" key="7">
    <source>
        <dbReference type="Proteomes" id="UP000549913"/>
    </source>
</evidence>
<comment type="caution">
    <text evidence="6">The sequence shown here is derived from an EMBL/GenBank/DDBJ whole genome shotgun (WGS) entry which is preliminary data.</text>
</comment>
<sequence>MSAAPSITDAVLADRYDLVVVGAGACGLVAALAASDAGCSVVVLEKLDSPGGNTTLSTGSVPGAGTRFQREAGIEDSPARMVEDLLRTSGPHDAEHLVELMAETSAEVIEWLVDDHDIGLHLITDYKHVGHSVARLHAPSDRNGANLTADLVRAASRAHVPIVTGTPVTSLTTADGRVTGVVAETADGVRTITAGAVLLASNGFGADRSLLREFIPAMADAPYHGAAGSTGEAIGWAQQLGATLANATAYQAYAAVATDEGDILSWTTVERGAVIVGPDGRRLGDESVGYSDFAGVIAAQASESYAVMDERIHDYVARHEPRFVKIIDLGRVQRAADIEELAALIGCEVSALEATLGTAAAAAGGMAADEFGRTDFGTGGALEAPYYVCRTHPAMFHTQGGVSVDRHARVLDGSGEPIPGLHAGGGVAAGISGRAGAGGYASGNGLSTAVGLGYAAGRHVGAANRAD</sequence>
<name>A0A852SQF3_9MICO</name>
<gene>
    <name evidence="6" type="ORF">BJ984_002128</name>
</gene>
<dbReference type="InterPro" id="IPR003953">
    <property type="entry name" value="FAD-dep_OxRdtase_2_FAD-bd"/>
</dbReference>
<protein>
    <submittedName>
        <fullName evidence="6">Fumarate reductase flavoprotein subunit</fullName>
        <ecNumber evidence="6">1.3.5.4</ecNumber>
    </submittedName>
</protein>
<keyword evidence="7" id="KW-1185">Reference proteome</keyword>